<dbReference type="Proteomes" id="UP000199110">
    <property type="component" value="Unassembled WGS sequence"/>
</dbReference>
<dbReference type="Pfam" id="PF00353">
    <property type="entry name" value="HemolysinCabind"/>
    <property type="match status" value="1"/>
</dbReference>
<dbReference type="Gene3D" id="2.150.10.10">
    <property type="entry name" value="Serralysin-like metalloprotease, C-terminal"/>
    <property type="match status" value="1"/>
</dbReference>
<dbReference type="InterPro" id="IPR050557">
    <property type="entry name" value="RTX_toxin/Mannuronan_C5-epim"/>
</dbReference>
<accession>A0A1I3QQN8</accession>
<dbReference type="SUPFAM" id="SSF51120">
    <property type="entry name" value="beta-Roll"/>
    <property type="match status" value="1"/>
</dbReference>
<dbReference type="PROSITE" id="PS00330">
    <property type="entry name" value="HEMOLYSIN_CALCIUM"/>
    <property type="match status" value="2"/>
</dbReference>
<reference evidence="3 4" key="1">
    <citation type="submission" date="2016-10" db="EMBL/GenBank/DDBJ databases">
        <authorList>
            <person name="de Groot N.N."/>
        </authorList>
    </citation>
    <scope>NUCLEOTIDE SEQUENCE [LARGE SCALE GENOMIC DNA]</scope>
    <source>
        <strain evidence="3 4">DSM 19073</strain>
    </source>
</reference>
<comment type="subcellular location">
    <subcellularLocation>
        <location evidence="1">Secreted</location>
    </subcellularLocation>
</comment>
<dbReference type="InterPro" id="IPR011049">
    <property type="entry name" value="Serralysin-like_metalloprot_C"/>
</dbReference>
<keyword evidence="2" id="KW-0964">Secreted</keyword>
<organism evidence="3 4">
    <name type="scientific">Jannaschia pohangensis</name>
    <dbReference type="NCBI Taxonomy" id="390807"/>
    <lineage>
        <taxon>Bacteria</taxon>
        <taxon>Pseudomonadati</taxon>
        <taxon>Pseudomonadota</taxon>
        <taxon>Alphaproteobacteria</taxon>
        <taxon>Rhodobacterales</taxon>
        <taxon>Roseobacteraceae</taxon>
        <taxon>Jannaschia</taxon>
    </lineage>
</organism>
<evidence type="ECO:0000256" key="2">
    <source>
        <dbReference type="ARBA" id="ARBA00022525"/>
    </source>
</evidence>
<proteinExistence type="predicted"/>
<keyword evidence="4" id="KW-1185">Reference proteome</keyword>
<dbReference type="STRING" id="390807.SAMN04488095_2639"/>
<dbReference type="InterPro" id="IPR018511">
    <property type="entry name" value="Hemolysin-typ_Ca-bd_CS"/>
</dbReference>
<evidence type="ECO:0000313" key="3">
    <source>
        <dbReference type="EMBL" id="SFJ36533.1"/>
    </source>
</evidence>
<gene>
    <name evidence="3" type="ORF">SAMN04488095_2639</name>
</gene>
<dbReference type="PRINTS" id="PR00313">
    <property type="entry name" value="CABNDNGRPT"/>
</dbReference>
<dbReference type="InterPro" id="IPR001343">
    <property type="entry name" value="Hemolysn_Ca-bd"/>
</dbReference>
<dbReference type="EMBL" id="FORA01000003">
    <property type="protein sequence ID" value="SFJ36533.1"/>
    <property type="molecule type" value="Genomic_DNA"/>
</dbReference>
<dbReference type="AlphaFoldDB" id="A0A1I3QQN8"/>
<evidence type="ECO:0000313" key="4">
    <source>
        <dbReference type="Proteomes" id="UP000199110"/>
    </source>
</evidence>
<evidence type="ECO:0008006" key="5">
    <source>
        <dbReference type="Google" id="ProtNLM"/>
    </source>
</evidence>
<dbReference type="GO" id="GO:0005509">
    <property type="term" value="F:calcium ion binding"/>
    <property type="evidence" value="ECO:0007669"/>
    <property type="project" value="InterPro"/>
</dbReference>
<sequence length="306" mass="33472">MSWNGFWAGWFWGGWRPPAPDPRPEPEPGTPVDDKDAFLDEVDHFYSSVRLWNFYHQKNALLDRLEEMFEPGDEAIRDAFLDKVSDIIGDKWSFLWNKWTISVKLEKAICDVIEQMNPPIGSDDDDCPEGPPEITVQFNGTVDDDILTVADNASGTVAGNDGDDLINGAGYDDFLLGNRGDDQLNGNCGNDTLHGGLGDDLIDGGSGDDVILAGFGFDTITGGSGADTFRLIDRLTAEDSFDIVQDFSAEENDQFDLADIDASRVTVTQNGDDAEIRVDGDVEFLVLDSDVALIEAAIIYDDVLTS</sequence>
<dbReference type="PANTHER" id="PTHR38340">
    <property type="entry name" value="S-LAYER PROTEIN"/>
    <property type="match status" value="1"/>
</dbReference>
<name>A0A1I3QQN8_9RHOB</name>
<evidence type="ECO:0000256" key="1">
    <source>
        <dbReference type="ARBA" id="ARBA00004613"/>
    </source>
</evidence>
<dbReference type="GO" id="GO:0005576">
    <property type="term" value="C:extracellular region"/>
    <property type="evidence" value="ECO:0007669"/>
    <property type="project" value="UniProtKB-SubCell"/>
</dbReference>
<protein>
    <recommendedName>
        <fullName evidence="5">Hemolysin-type calcium-binding repeat-containing protein</fullName>
    </recommendedName>
</protein>
<dbReference type="PANTHER" id="PTHR38340:SF1">
    <property type="entry name" value="S-LAYER PROTEIN"/>
    <property type="match status" value="1"/>
</dbReference>